<keyword evidence="1" id="KW-0862">Zinc</keyword>
<dbReference type="AlphaFoldDB" id="A0A267FZQ5"/>
<dbReference type="STRING" id="282301.A0A267FZQ5"/>
<reference evidence="4 5" key="1">
    <citation type="submission" date="2017-06" db="EMBL/GenBank/DDBJ databases">
        <title>A platform for efficient transgenesis in Macrostomum lignano, a flatworm model organism for stem cell research.</title>
        <authorList>
            <person name="Berezikov E."/>
        </authorList>
    </citation>
    <scope>NUCLEOTIDE SEQUENCE [LARGE SCALE GENOMIC DNA]</scope>
    <source>
        <strain evidence="4">DV1</strain>
        <tissue evidence="4">Whole organism</tissue>
    </source>
</reference>
<feature type="region of interest" description="Disordered" evidence="2">
    <location>
        <begin position="662"/>
        <end position="729"/>
    </location>
</feature>
<keyword evidence="1" id="KW-0863">Zinc-finger</keyword>
<dbReference type="GO" id="GO:0008270">
    <property type="term" value="F:zinc ion binding"/>
    <property type="evidence" value="ECO:0007669"/>
    <property type="project" value="UniProtKB-KW"/>
</dbReference>
<sequence length="778" mass="81841">MSSVEQLTTIDRAIVEPNPSGTTASDSFSNWDLLGDLMIDLGGGNTGPADQGPLKMQNSSASENLAPATKPDSDKGLVLKMKIKRKSKNEEKHEIVTPDMEKYRLLSAPSVKLEEADSSATHAPAAKKSRPDKSSGRHASASSSTGHSGSGSSGKRDAWANTATVGTGIEPDCLGPCDSGTSVSLDGLVWLETDTGVLVVNVTWRGRTYVGTLLDSSRHDFAPPCSAPGASTSAAGANNGSSSNPEDPESSNSNGAGSRWCQQQLNGQHQHHHHHHSLAYQHAQHHGGRGGRGNRRRGGRPLARQLPLANGSSGSSAGSNGGGGPELPHIRCPEPGCDKRFAQLQALKWHSINQHSQQQQPQDSPSGSLREEKSLDGSSVFKVPQQQAVSKPQSAAGVVTVSRTCPVPYGPPPQAGSAGFKAIQPKPGKAGRRSADPVSPAYSDISDEGGAPVLEREDEQQQQQHKDRQQQQQPLARSLSANEAIRAKSLPPTQHQARPPSASAASAAVAATSAVATQPPRTPSTSSTTSSGHGAPPKPSLGHSPSDGADARPKATAPPQQPPPPPPPSQAPSSAPAVAPSAVSAAGRPPSMFQPSPQRRPSQPSPSASSPRFGQQHQQHPGAAAAAAAAMAAGFDPYRMSSYQHLPGLEALSQYAAAAAAMSSGRQQQQQQQQQPQHPQLHHQQQHKIHELGRKAASPKASPPTPNGRFPASNGASSSHHQQLHQQHLQHHLANLHQQHQRSQPPPHHHLMEQFSLPFTLTSQMMQSAQAPHYLHPK</sequence>
<dbReference type="PANTHER" id="PTHR21564:SF5">
    <property type="entry name" value="SCRIBBLER, ISOFORM J"/>
    <property type="match status" value="1"/>
</dbReference>
<feature type="compositionally biased region" description="Low complexity" evidence="2">
    <location>
        <begin position="354"/>
        <end position="368"/>
    </location>
</feature>
<feature type="compositionally biased region" description="Low complexity" evidence="2">
    <location>
        <begin position="501"/>
        <end position="531"/>
    </location>
</feature>
<keyword evidence="1" id="KW-0479">Metal-binding</keyword>
<feature type="compositionally biased region" description="Low complexity" evidence="2">
    <location>
        <begin position="662"/>
        <end position="679"/>
    </location>
</feature>
<gene>
    <name evidence="4" type="ORF">BOX15_Mlig010944g1</name>
</gene>
<proteinExistence type="predicted"/>
<feature type="compositionally biased region" description="Pro residues" evidence="2">
    <location>
        <begin position="559"/>
        <end position="570"/>
    </location>
</feature>
<feature type="region of interest" description="Disordered" evidence="2">
    <location>
        <begin position="216"/>
        <end position="335"/>
    </location>
</feature>
<dbReference type="OrthoDB" id="5863628at2759"/>
<dbReference type="InterPro" id="IPR040010">
    <property type="entry name" value="ZN608/ZN609"/>
</dbReference>
<feature type="region of interest" description="Disordered" evidence="2">
    <location>
        <begin position="410"/>
        <end position="630"/>
    </location>
</feature>
<name>A0A267FZQ5_9PLAT</name>
<feature type="compositionally biased region" description="Low complexity" evidence="2">
    <location>
        <begin position="137"/>
        <end position="147"/>
    </location>
</feature>
<keyword evidence="5" id="KW-1185">Reference proteome</keyword>
<feature type="region of interest" description="Disordered" evidence="2">
    <location>
        <begin position="41"/>
        <end position="77"/>
    </location>
</feature>
<protein>
    <recommendedName>
        <fullName evidence="3">C2H2-type domain-containing protein</fullName>
    </recommendedName>
</protein>
<comment type="caution">
    <text evidence="4">The sequence shown here is derived from an EMBL/GenBank/DDBJ whole genome shotgun (WGS) entry which is preliminary data.</text>
</comment>
<evidence type="ECO:0000259" key="3">
    <source>
        <dbReference type="PROSITE" id="PS50157"/>
    </source>
</evidence>
<dbReference type="InterPro" id="IPR013087">
    <property type="entry name" value="Znf_C2H2_type"/>
</dbReference>
<dbReference type="PROSITE" id="PS00028">
    <property type="entry name" value="ZINC_FINGER_C2H2_1"/>
    <property type="match status" value="1"/>
</dbReference>
<evidence type="ECO:0000256" key="1">
    <source>
        <dbReference type="PROSITE-ProRule" id="PRU00042"/>
    </source>
</evidence>
<organism evidence="4 5">
    <name type="scientific">Macrostomum lignano</name>
    <dbReference type="NCBI Taxonomy" id="282301"/>
    <lineage>
        <taxon>Eukaryota</taxon>
        <taxon>Metazoa</taxon>
        <taxon>Spiralia</taxon>
        <taxon>Lophotrochozoa</taxon>
        <taxon>Platyhelminthes</taxon>
        <taxon>Rhabditophora</taxon>
        <taxon>Macrostomorpha</taxon>
        <taxon>Macrostomida</taxon>
        <taxon>Macrostomidae</taxon>
        <taxon>Macrostomum</taxon>
    </lineage>
</organism>
<evidence type="ECO:0000313" key="4">
    <source>
        <dbReference type="EMBL" id="PAA79261.1"/>
    </source>
</evidence>
<dbReference type="GO" id="GO:0005634">
    <property type="term" value="C:nucleus"/>
    <property type="evidence" value="ECO:0007669"/>
    <property type="project" value="TreeGrafter"/>
</dbReference>
<feature type="region of interest" description="Disordered" evidence="2">
    <location>
        <begin position="114"/>
        <end position="158"/>
    </location>
</feature>
<accession>A0A267FZQ5</accession>
<dbReference type="Gene3D" id="3.30.160.60">
    <property type="entry name" value="Classic Zinc Finger"/>
    <property type="match status" value="1"/>
</dbReference>
<dbReference type="GO" id="GO:0006357">
    <property type="term" value="P:regulation of transcription by RNA polymerase II"/>
    <property type="evidence" value="ECO:0007669"/>
    <property type="project" value="TreeGrafter"/>
</dbReference>
<dbReference type="PANTHER" id="PTHR21564">
    <property type="entry name" value="BRAKELESS PROTEIN"/>
    <property type="match status" value="1"/>
</dbReference>
<dbReference type="PROSITE" id="PS50157">
    <property type="entry name" value="ZINC_FINGER_C2H2_2"/>
    <property type="match status" value="1"/>
</dbReference>
<evidence type="ECO:0000256" key="2">
    <source>
        <dbReference type="SAM" id="MobiDB-lite"/>
    </source>
</evidence>
<dbReference type="EMBL" id="NIVC01000645">
    <property type="protein sequence ID" value="PAA79261.1"/>
    <property type="molecule type" value="Genomic_DNA"/>
</dbReference>
<feature type="compositionally biased region" description="Low complexity" evidence="2">
    <location>
        <begin position="309"/>
        <end position="318"/>
    </location>
</feature>
<feature type="region of interest" description="Disordered" evidence="2">
    <location>
        <begin position="352"/>
        <end position="378"/>
    </location>
</feature>
<evidence type="ECO:0000313" key="5">
    <source>
        <dbReference type="Proteomes" id="UP000215902"/>
    </source>
</evidence>
<feature type="compositionally biased region" description="Basic residues" evidence="2">
    <location>
        <begin position="269"/>
        <end position="299"/>
    </location>
</feature>
<feature type="region of interest" description="Disordered" evidence="2">
    <location>
        <begin position="1"/>
        <end position="27"/>
    </location>
</feature>
<feature type="compositionally biased region" description="Low complexity" evidence="2">
    <location>
        <begin position="571"/>
        <end position="612"/>
    </location>
</feature>
<dbReference type="Proteomes" id="UP000215902">
    <property type="component" value="Unassembled WGS sequence"/>
</dbReference>
<feature type="compositionally biased region" description="Low complexity" evidence="2">
    <location>
        <begin position="222"/>
        <end position="255"/>
    </location>
</feature>
<feature type="compositionally biased region" description="Low complexity" evidence="2">
    <location>
        <begin position="720"/>
        <end position="729"/>
    </location>
</feature>
<feature type="domain" description="C2H2-type" evidence="3">
    <location>
        <begin position="330"/>
        <end position="360"/>
    </location>
</feature>